<dbReference type="Pfam" id="PF02878">
    <property type="entry name" value="PGM_PMM_I"/>
    <property type="match status" value="1"/>
</dbReference>
<comment type="similarity">
    <text evidence="2">Belongs to the phosphohexose mutase family.</text>
</comment>
<dbReference type="GO" id="GO:0005975">
    <property type="term" value="P:carbohydrate metabolic process"/>
    <property type="evidence" value="ECO:0007669"/>
    <property type="project" value="InterPro"/>
</dbReference>
<dbReference type="AlphaFoldDB" id="A0A6G7KB87"/>
<feature type="domain" description="Alpha-D-phosphohexomutase alpha/beta/alpha" evidence="6">
    <location>
        <begin position="285"/>
        <end position="396"/>
    </location>
</feature>
<dbReference type="KEGG" id="jar:G7057_08690"/>
<dbReference type="PANTHER" id="PTHR42946">
    <property type="entry name" value="PHOSPHOHEXOSE MUTASE"/>
    <property type="match status" value="1"/>
</dbReference>
<evidence type="ECO:0000259" key="4">
    <source>
        <dbReference type="Pfam" id="PF02878"/>
    </source>
</evidence>
<evidence type="ECO:0000313" key="8">
    <source>
        <dbReference type="Proteomes" id="UP000501451"/>
    </source>
</evidence>
<keyword evidence="3" id="KW-0597">Phosphoprotein</keyword>
<reference evidence="7 8" key="1">
    <citation type="journal article" date="2017" name="Int. J. Syst. Evol. Microbiol.">
        <title>Jeotgalibaca porci sp. nov. and Jeotgalibaca arthritidis sp. nov., isolated from pigs, and emended description of the genus Jeotgalibaca.</title>
        <authorList>
            <person name="Zamora L."/>
            <person name="Perez-Sancho M."/>
            <person name="Dominguez L."/>
            <person name="Fernandez-Garayzabal J.F."/>
            <person name="Vela A.I."/>
        </authorList>
    </citation>
    <scope>NUCLEOTIDE SEQUENCE [LARGE SCALE GENOMIC DNA]</scope>
    <source>
        <strain evidence="7 8">CECT 9157</strain>
    </source>
</reference>
<accession>A0A6G7KB87</accession>
<dbReference type="Gene3D" id="3.40.120.10">
    <property type="entry name" value="Alpha-D-Glucose-1,6-Bisphosphate, subunit A, domain 3"/>
    <property type="match status" value="3"/>
</dbReference>
<dbReference type="InterPro" id="IPR005846">
    <property type="entry name" value="A-D-PHexomutase_a/b/a-III"/>
</dbReference>
<organism evidence="7 8">
    <name type="scientific">Jeotgalibaca arthritidis</name>
    <dbReference type="NCBI Taxonomy" id="1868794"/>
    <lineage>
        <taxon>Bacteria</taxon>
        <taxon>Bacillati</taxon>
        <taxon>Bacillota</taxon>
        <taxon>Bacilli</taxon>
        <taxon>Lactobacillales</taxon>
        <taxon>Carnobacteriaceae</taxon>
        <taxon>Jeotgalibaca</taxon>
    </lineage>
</organism>
<dbReference type="InterPro" id="IPR005844">
    <property type="entry name" value="A-D-PHexomutase_a/b/a-I"/>
</dbReference>
<dbReference type="FunFam" id="3.40.120.10:FF:000010">
    <property type="entry name" value="phosphomannomutase/phosphoglucomutase isoform X1"/>
    <property type="match status" value="1"/>
</dbReference>
<dbReference type="Pfam" id="PF02880">
    <property type="entry name" value="PGM_PMM_III"/>
    <property type="match status" value="1"/>
</dbReference>
<evidence type="ECO:0000256" key="1">
    <source>
        <dbReference type="ARBA" id="ARBA00001946"/>
    </source>
</evidence>
<feature type="domain" description="Alpha-D-phosphohexomutase alpha/beta/alpha" evidence="4">
    <location>
        <begin position="12"/>
        <end position="150"/>
    </location>
</feature>
<dbReference type="Pfam" id="PF02879">
    <property type="entry name" value="PGM_PMM_II"/>
    <property type="match status" value="1"/>
</dbReference>
<dbReference type="RefSeq" id="WP_166162839.1">
    <property type="nucleotide sequence ID" value="NZ_CP049740.1"/>
</dbReference>
<comment type="cofactor">
    <cofactor evidence="1">
        <name>Mg(2+)</name>
        <dbReference type="ChEBI" id="CHEBI:18420"/>
    </cofactor>
</comment>
<sequence length="507" mass="55428">MSVDKDLLALQNGSDIRGIAISTEKHQANLTKERARQIGYAFVKWLESRTGHSDSLTIAIGQDSRLSGDELKEGLIEGMQSEGLHIIDCGLATTPAMFMATLYDEFKVDGAIMITASHLPFEYNGLKFFTTTGGAEHEDIEAILALAADYSEEQTAGQLATVSHQDLLSVYAKDLVEKIRKGIMQSENPDKPLTGRHIVVDAGNGAGGFFVEQVLNVLGADTSGSQFLDPDGRFPNHESNPDNKEAMNSLKEAVLKSNADLGIIFDTDVDRSALVDSNGQALNRNNLIALISAVLLKEQAGATIVTNSATSKHLGQFLADRGGKHDLYLTGYRNVINRAIALDKAGDNAVLAIETSGHAAMKENYFLDDGAYLVAKLLMADAALLAEGKSLSDLIIDLKQAVETTEYRFVIEKGPIVENGNRIISDFKDFLRGKDDIELIEDHLEGVRANFSGKYGEGWFILRLSLHEPLLVWTMESDERGKLPTLIEDLVPFFSQQDELDKNIIIK</sequence>
<dbReference type="Gene3D" id="3.30.310.50">
    <property type="entry name" value="Alpha-D-phosphohexomutase, C-terminal domain"/>
    <property type="match status" value="1"/>
</dbReference>
<dbReference type="GO" id="GO:0004615">
    <property type="term" value="F:phosphomannomutase activity"/>
    <property type="evidence" value="ECO:0007669"/>
    <property type="project" value="TreeGrafter"/>
</dbReference>
<feature type="domain" description="Alpha-D-phosphohexomutase alpha/beta/alpha" evidence="5">
    <location>
        <begin position="191"/>
        <end position="279"/>
    </location>
</feature>
<proteinExistence type="inferred from homology"/>
<dbReference type="Proteomes" id="UP000501451">
    <property type="component" value="Chromosome"/>
</dbReference>
<dbReference type="InterPro" id="IPR005845">
    <property type="entry name" value="A-D-PHexomutase_a/b/a-II"/>
</dbReference>
<dbReference type="InterPro" id="IPR050060">
    <property type="entry name" value="Phosphoglucosamine_mutase"/>
</dbReference>
<name>A0A6G7KB87_9LACT</name>
<gene>
    <name evidence="7" type="ORF">G7057_08690</name>
</gene>
<dbReference type="PANTHER" id="PTHR42946:SF1">
    <property type="entry name" value="PHOSPHOGLUCOMUTASE (ALPHA-D-GLUCOSE-1,6-BISPHOSPHATE-DEPENDENT)"/>
    <property type="match status" value="1"/>
</dbReference>
<evidence type="ECO:0000313" key="7">
    <source>
        <dbReference type="EMBL" id="QII82492.1"/>
    </source>
</evidence>
<dbReference type="InterPro" id="IPR016055">
    <property type="entry name" value="A-D-PHexomutase_a/b/a-I/II/III"/>
</dbReference>
<evidence type="ECO:0000256" key="2">
    <source>
        <dbReference type="ARBA" id="ARBA00010231"/>
    </source>
</evidence>
<evidence type="ECO:0000256" key="3">
    <source>
        <dbReference type="ARBA" id="ARBA00022553"/>
    </source>
</evidence>
<dbReference type="SUPFAM" id="SSF53738">
    <property type="entry name" value="Phosphoglucomutase, first 3 domains"/>
    <property type="match status" value="3"/>
</dbReference>
<dbReference type="EMBL" id="CP049740">
    <property type="protein sequence ID" value="QII82492.1"/>
    <property type="molecule type" value="Genomic_DNA"/>
</dbReference>
<protein>
    <submittedName>
        <fullName evidence="7">Phosphomannomutase/phosphoglucomutase</fullName>
    </submittedName>
</protein>
<evidence type="ECO:0000259" key="5">
    <source>
        <dbReference type="Pfam" id="PF02879"/>
    </source>
</evidence>
<evidence type="ECO:0000259" key="6">
    <source>
        <dbReference type="Pfam" id="PF02880"/>
    </source>
</evidence>
<dbReference type="InterPro" id="IPR005841">
    <property type="entry name" value="Alpha-D-phosphohexomutase_SF"/>
</dbReference>
<dbReference type="CDD" id="cd03089">
    <property type="entry name" value="PMM_PGM"/>
    <property type="match status" value="1"/>
</dbReference>
<keyword evidence="8" id="KW-1185">Reference proteome</keyword>
<dbReference type="PRINTS" id="PR00509">
    <property type="entry name" value="PGMPMM"/>
</dbReference>